<dbReference type="InterPro" id="IPR052514">
    <property type="entry name" value="SAM-dependent_MTase"/>
</dbReference>
<dbReference type="EMBL" id="JALKFT010000031">
    <property type="protein sequence ID" value="MCK9878304.1"/>
    <property type="molecule type" value="Genomic_DNA"/>
</dbReference>
<dbReference type="NCBIfam" id="TIGR01444">
    <property type="entry name" value="fkbM_fam"/>
    <property type="match status" value="1"/>
</dbReference>
<dbReference type="PANTHER" id="PTHR34203">
    <property type="entry name" value="METHYLTRANSFERASE, FKBM FAMILY PROTEIN"/>
    <property type="match status" value="1"/>
</dbReference>
<reference evidence="2 3" key="1">
    <citation type="submission" date="2022-04" db="EMBL/GenBank/DDBJ databases">
        <title>Genome diversity in the genus Frankia.</title>
        <authorList>
            <person name="Carlos-Shanley C."/>
            <person name="Hahn D."/>
        </authorList>
    </citation>
    <scope>NUCLEOTIDE SEQUENCE [LARGE SCALE GENOMIC DNA]</scope>
    <source>
        <strain evidence="2 3">Ag45/Mut15</strain>
    </source>
</reference>
<gene>
    <name evidence="2" type="ORF">MXD59_21445</name>
</gene>
<dbReference type="GO" id="GO:0032259">
    <property type="term" value="P:methylation"/>
    <property type="evidence" value="ECO:0007669"/>
    <property type="project" value="UniProtKB-KW"/>
</dbReference>
<dbReference type="RefSeq" id="WP_248826430.1">
    <property type="nucleotide sequence ID" value="NZ_JALKFT010000031.1"/>
</dbReference>
<accession>A0ABT0K456</accession>
<name>A0ABT0K456_9ACTN</name>
<evidence type="ECO:0000259" key="1">
    <source>
        <dbReference type="Pfam" id="PF05050"/>
    </source>
</evidence>
<dbReference type="Pfam" id="PF05050">
    <property type="entry name" value="Methyltransf_21"/>
    <property type="match status" value="1"/>
</dbReference>
<keyword evidence="2" id="KW-0808">Transferase</keyword>
<evidence type="ECO:0000313" key="2">
    <source>
        <dbReference type="EMBL" id="MCK9878304.1"/>
    </source>
</evidence>
<comment type="caution">
    <text evidence="2">The sequence shown here is derived from an EMBL/GenBank/DDBJ whole genome shotgun (WGS) entry which is preliminary data.</text>
</comment>
<organism evidence="2 3">
    <name type="scientific">Frankia umida</name>
    <dbReference type="NCBI Taxonomy" id="573489"/>
    <lineage>
        <taxon>Bacteria</taxon>
        <taxon>Bacillati</taxon>
        <taxon>Actinomycetota</taxon>
        <taxon>Actinomycetes</taxon>
        <taxon>Frankiales</taxon>
        <taxon>Frankiaceae</taxon>
        <taxon>Frankia</taxon>
    </lineage>
</organism>
<sequence length="323" mass="34865">MPVADLATRVVGQAKASLRRHERLRGGVVAAKDAAWQVRVALGTARHGAVVVEDEYGITLLVPADQRDRLRSLMRRPGDRPAFQLMDRMLGEGDVVLDVGANLGVYSVHAQRHVGESGQVFAFEAVPATADRLTQTLALNRATDVQVVRAAVTETAGSALMHVFDDPACGWNSLGSHPMYGYDGAAVRPSATVEVPAITLDDFAAEHHLDRVALCKVDVEGFERHVFSGARGLLAEHRIDVLCFEISEDALVGEGGTPAEVFDALDTHGYLTYRHEESDDTLVGPIDPTAEQRRLATEPARPYVANYFSTATPTLLLPPTALV</sequence>
<feature type="domain" description="Methyltransferase FkbM" evidence="1">
    <location>
        <begin position="98"/>
        <end position="270"/>
    </location>
</feature>
<dbReference type="Gene3D" id="3.40.50.150">
    <property type="entry name" value="Vaccinia Virus protein VP39"/>
    <property type="match status" value="1"/>
</dbReference>
<dbReference type="InterPro" id="IPR006342">
    <property type="entry name" value="FkbM_mtfrase"/>
</dbReference>
<dbReference type="SUPFAM" id="SSF53335">
    <property type="entry name" value="S-adenosyl-L-methionine-dependent methyltransferases"/>
    <property type="match status" value="1"/>
</dbReference>
<dbReference type="GO" id="GO:0008168">
    <property type="term" value="F:methyltransferase activity"/>
    <property type="evidence" value="ECO:0007669"/>
    <property type="project" value="UniProtKB-KW"/>
</dbReference>
<evidence type="ECO:0000313" key="3">
    <source>
        <dbReference type="Proteomes" id="UP001201873"/>
    </source>
</evidence>
<keyword evidence="3" id="KW-1185">Reference proteome</keyword>
<dbReference type="PANTHER" id="PTHR34203:SF13">
    <property type="entry name" value="EXPRESSED PROTEIN"/>
    <property type="match status" value="1"/>
</dbReference>
<protein>
    <submittedName>
        <fullName evidence="2">FkbM family methyltransferase</fullName>
    </submittedName>
</protein>
<dbReference type="InterPro" id="IPR029063">
    <property type="entry name" value="SAM-dependent_MTases_sf"/>
</dbReference>
<keyword evidence="2" id="KW-0489">Methyltransferase</keyword>
<proteinExistence type="predicted"/>
<dbReference type="Proteomes" id="UP001201873">
    <property type="component" value="Unassembled WGS sequence"/>
</dbReference>